<protein>
    <submittedName>
        <fullName evidence="2">Uncharacterized protein</fullName>
    </submittedName>
</protein>
<dbReference type="Proteomes" id="UP000002630">
    <property type="component" value="Linkage Group LG01"/>
</dbReference>
<dbReference type="OrthoDB" id="10437986at2759"/>
<feature type="compositionally biased region" description="Polar residues" evidence="1">
    <location>
        <begin position="1"/>
        <end position="10"/>
    </location>
</feature>
<evidence type="ECO:0000313" key="2">
    <source>
        <dbReference type="EMBL" id="CBN76620.1"/>
    </source>
</evidence>
<evidence type="ECO:0000313" key="3">
    <source>
        <dbReference type="Proteomes" id="UP000002630"/>
    </source>
</evidence>
<feature type="region of interest" description="Disordered" evidence="1">
    <location>
        <begin position="247"/>
        <end position="268"/>
    </location>
</feature>
<feature type="compositionally biased region" description="Low complexity" evidence="1">
    <location>
        <begin position="254"/>
        <end position="267"/>
    </location>
</feature>
<organism evidence="2 3">
    <name type="scientific">Ectocarpus siliculosus</name>
    <name type="common">Brown alga</name>
    <name type="synonym">Conferva siliculosa</name>
    <dbReference type="NCBI Taxonomy" id="2880"/>
    <lineage>
        <taxon>Eukaryota</taxon>
        <taxon>Sar</taxon>
        <taxon>Stramenopiles</taxon>
        <taxon>Ochrophyta</taxon>
        <taxon>PX clade</taxon>
        <taxon>Phaeophyceae</taxon>
        <taxon>Ectocarpales</taxon>
        <taxon>Ectocarpaceae</taxon>
        <taxon>Ectocarpus</taxon>
    </lineage>
</organism>
<name>D8LBB1_ECTSI</name>
<accession>D8LBB1</accession>
<reference evidence="2 3" key="1">
    <citation type="journal article" date="2010" name="Nature">
        <title>The Ectocarpus genome and the independent evolution of multicellularity in brown algae.</title>
        <authorList>
            <person name="Cock J.M."/>
            <person name="Sterck L."/>
            <person name="Rouze P."/>
            <person name="Scornet D."/>
            <person name="Allen A.E."/>
            <person name="Amoutzias G."/>
            <person name="Anthouard V."/>
            <person name="Artiguenave F."/>
            <person name="Aury J.M."/>
            <person name="Badger J.H."/>
            <person name="Beszteri B."/>
            <person name="Billiau K."/>
            <person name="Bonnet E."/>
            <person name="Bothwell J.H."/>
            <person name="Bowler C."/>
            <person name="Boyen C."/>
            <person name="Brownlee C."/>
            <person name="Carrano C.J."/>
            <person name="Charrier B."/>
            <person name="Cho G.Y."/>
            <person name="Coelho S.M."/>
            <person name="Collen J."/>
            <person name="Corre E."/>
            <person name="Da Silva C."/>
            <person name="Delage L."/>
            <person name="Delaroque N."/>
            <person name="Dittami S.M."/>
            <person name="Doulbeau S."/>
            <person name="Elias M."/>
            <person name="Farnham G."/>
            <person name="Gachon C.M."/>
            <person name="Gschloessl B."/>
            <person name="Heesch S."/>
            <person name="Jabbari K."/>
            <person name="Jubin C."/>
            <person name="Kawai H."/>
            <person name="Kimura K."/>
            <person name="Kloareg B."/>
            <person name="Kupper F.C."/>
            <person name="Lang D."/>
            <person name="Le Bail A."/>
            <person name="Leblanc C."/>
            <person name="Lerouge P."/>
            <person name="Lohr M."/>
            <person name="Lopez P.J."/>
            <person name="Martens C."/>
            <person name="Maumus F."/>
            <person name="Michel G."/>
            <person name="Miranda-Saavedra D."/>
            <person name="Morales J."/>
            <person name="Moreau H."/>
            <person name="Motomura T."/>
            <person name="Nagasato C."/>
            <person name="Napoli C.A."/>
            <person name="Nelson D.R."/>
            <person name="Nyvall-Collen P."/>
            <person name="Peters A.F."/>
            <person name="Pommier C."/>
            <person name="Potin P."/>
            <person name="Poulain J."/>
            <person name="Quesneville H."/>
            <person name="Read B."/>
            <person name="Rensing S.A."/>
            <person name="Ritter A."/>
            <person name="Rousvoal S."/>
            <person name="Samanta M."/>
            <person name="Samson G."/>
            <person name="Schroeder D.C."/>
            <person name="Segurens B."/>
            <person name="Strittmatter M."/>
            <person name="Tonon T."/>
            <person name="Tregear J.W."/>
            <person name="Valentin K."/>
            <person name="von Dassow P."/>
            <person name="Yamagishi T."/>
            <person name="Van de Peer Y."/>
            <person name="Wincker P."/>
        </authorList>
    </citation>
    <scope>NUCLEOTIDE SEQUENCE [LARGE SCALE GENOMIC DNA]</scope>
    <source>
        <strain evidence="3">Ec32 / CCAP1310/4</strain>
    </source>
</reference>
<dbReference type="AlphaFoldDB" id="D8LBB1"/>
<dbReference type="EMBL" id="FN649726">
    <property type="protein sequence ID" value="CBN76620.1"/>
    <property type="molecule type" value="Genomic_DNA"/>
</dbReference>
<gene>
    <name evidence="2" type="ORF">Esi_0000_0350</name>
</gene>
<sequence length="554" mass="56707">MEVAPQPTNGDNSSSRSRADSNASSDWDDWADAMVAQGEPPGESAAAGGAPGGGVGGGGGGGMAVDEQDEEWVRSLMEQGTVGSVIEGMESPAWDYVLQMVVEERERGGAATVESPVQEITGVAATEFVSRWLRSNLPITLPALNALKLIEGGCAQQHQRIGSRSGDGQEQRRVRGGRALADSVAEPSSVAVVSCSPEQGMHRVNLFSLSANSGAALAAAVVQPGAVGLLVPPVGAAALGEETVARGYNSNDTRGSSGEVSGRRSTGPGCSDRGVVFESLDSRILEDALVSTMRRLGLGLKKRSRSGMWKLRPGAVLPAGDTSITSAEVRPVTLEDVGLIARCCSSGLGEVGRSEALVRGLIGRNPSAGIRRGSQLVAWCLSFDNGLAGALYIAPQTTESGLPLPILPPLASGGQEEGQFSPRNMVLALLGSLLARPPGTDRAANNTPTARTDDEATRSVSDAASSTEEKQVGLSGSSLAHGRGAGGGVSVGLEAVVVDDDSPFVGLFGELELLERVCDADWVRFEPLTSCSSGASGAPAVVAPVPLSALVLNP</sequence>
<feature type="compositionally biased region" description="Gly residues" evidence="1">
    <location>
        <begin position="49"/>
        <end position="63"/>
    </location>
</feature>
<feature type="region of interest" description="Disordered" evidence="1">
    <location>
        <begin position="1"/>
        <end position="65"/>
    </location>
</feature>
<proteinExistence type="predicted"/>
<feature type="compositionally biased region" description="Low complexity" evidence="1">
    <location>
        <begin position="38"/>
        <end position="48"/>
    </location>
</feature>
<feature type="compositionally biased region" description="Low complexity" evidence="1">
    <location>
        <begin position="11"/>
        <end position="25"/>
    </location>
</feature>
<dbReference type="EMBL" id="FN647682">
    <property type="protein sequence ID" value="CBN76620.1"/>
    <property type="molecule type" value="Genomic_DNA"/>
</dbReference>
<feature type="region of interest" description="Disordered" evidence="1">
    <location>
        <begin position="437"/>
        <end position="479"/>
    </location>
</feature>
<dbReference type="InParanoid" id="D8LBB1"/>
<keyword evidence="3" id="KW-1185">Reference proteome</keyword>
<evidence type="ECO:0000256" key="1">
    <source>
        <dbReference type="SAM" id="MobiDB-lite"/>
    </source>
</evidence>